<feature type="domain" description="Polycystin" evidence="8">
    <location>
        <begin position="474"/>
        <end position="668"/>
    </location>
</feature>
<proteinExistence type="inferred from homology"/>
<evidence type="ECO:0000313" key="10">
    <source>
        <dbReference type="Proteomes" id="UP000828390"/>
    </source>
</evidence>
<keyword evidence="4 6" id="KW-1133">Transmembrane helix</keyword>
<evidence type="ECO:0000313" key="9">
    <source>
        <dbReference type="EMBL" id="KAH3715451.1"/>
    </source>
</evidence>
<dbReference type="GO" id="GO:0016020">
    <property type="term" value="C:membrane"/>
    <property type="evidence" value="ECO:0007669"/>
    <property type="project" value="UniProtKB-SubCell"/>
</dbReference>
<dbReference type="Pfam" id="PF20519">
    <property type="entry name" value="Polycystin_dom"/>
    <property type="match status" value="1"/>
</dbReference>
<feature type="transmembrane region" description="Helical" evidence="6">
    <location>
        <begin position="341"/>
        <end position="364"/>
    </location>
</feature>
<evidence type="ECO:0000256" key="5">
    <source>
        <dbReference type="ARBA" id="ARBA00023136"/>
    </source>
</evidence>
<evidence type="ECO:0000259" key="8">
    <source>
        <dbReference type="Pfam" id="PF20519"/>
    </source>
</evidence>
<feature type="transmembrane region" description="Helical" evidence="6">
    <location>
        <begin position="725"/>
        <end position="752"/>
    </location>
</feature>
<dbReference type="PANTHER" id="PTHR10877">
    <property type="entry name" value="POLYCYSTIN FAMILY MEMBER"/>
    <property type="match status" value="1"/>
</dbReference>
<dbReference type="InterPro" id="IPR051223">
    <property type="entry name" value="Polycystin"/>
</dbReference>
<evidence type="ECO:0000256" key="1">
    <source>
        <dbReference type="ARBA" id="ARBA00004141"/>
    </source>
</evidence>
<dbReference type="EMBL" id="JAIWYP010000013">
    <property type="protein sequence ID" value="KAH3715451.1"/>
    <property type="molecule type" value="Genomic_DNA"/>
</dbReference>
<dbReference type="GO" id="GO:0005262">
    <property type="term" value="F:calcium channel activity"/>
    <property type="evidence" value="ECO:0007669"/>
    <property type="project" value="TreeGrafter"/>
</dbReference>
<dbReference type="GO" id="GO:0050982">
    <property type="term" value="P:detection of mechanical stimulus"/>
    <property type="evidence" value="ECO:0007669"/>
    <property type="project" value="TreeGrafter"/>
</dbReference>
<organism evidence="9 10">
    <name type="scientific">Dreissena polymorpha</name>
    <name type="common">Zebra mussel</name>
    <name type="synonym">Mytilus polymorpha</name>
    <dbReference type="NCBI Taxonomy" id="45954"/>
    <lineage>
        <taxon>Eukaryota</taxon>
        <taxon>Metazoa</taxon>
        <taxon>Spiralia</taxon>
        <taxon>Lophotrochozoa</taxon>
        <taxon>Mollusca</taxon>
        <taxon>Bivalvia</taxon>
        <taxon>Autobranchia</taxon>
        <taxon>Heteroconchia</taxon>
        <taxon>Euheterodonta</taxon>
        <taxon>Imparidentia</taxon>
        <taxon>Neoheterodontei</taxon>
        <taxon>Myida</taxon>
        <taxon>Dreissenoidea</taxon>
        <taxon>Dreissenidae</taxon>
        <taxon>Dreissena</taxon>
    </lineage>
</organism>
<evidence type="ECO:0000256" key="4">
    <source>
        <dbReference type="ARBA" id="ARBA00022989"/>
    </source>
</evidence>
<keyword evidence="10" id="KW-1185">Reference proteome</keyword>
<comment type="subcellular location">
    <subcellularLocation>
        <location evidence="1">Membrane</location>
        <topology evidence="1">Multi-pass membrane protein</topology>
    </subcellularLocation>
</comment>
<accession>A0A9D4C178</accession>
<feature type="transmembrane region" description="Helical" evidence="6">
    <location>
        <begin position="73"/>
        <end position="95"/>
    </location>
</feature>
<comment type="similarity">
    <text evidence="2">Belongs to the polycystin family.</text>
</comment>
<evidence type="ECO:0000259" key="7">
    <source>
        <dbReference type="Pfam" id="PF08016"/>
    </source>
</evidence>
<dbReference type="Pfam" id="PF08016">
    <property type="entry name" value="PKD_channel"/>
    <property type="match status" value="1"/>
</dbReference>
<dbReference type="InterPro" id="IPR013122">
    <property type="entry name" value="PKD1_2_channel"/>
</dbReference>
<feature type="transmembrane region" description="Helical" evidence="6">
    <location>
        <begin position="298"/>
        <end position="321"/>
    </location>
</feature>
<feature type="transmembrane region" description="Helical" evidence="6">
    <location>
        <begin position="871"/>
        <end position="896"/>
    </location>
</feature>
<dbReference type="Proteomes" id="UP000828390">
    <property type="component" value="Unassembled WGS sequence"/>
</dbReference>
<evidence type="ECO:0000256" key="2">
    <source>
        <dbReference type="ARBA" id="ARBA00007200"/>
    </source>
</evidence>
<feature type="domain" description="Polycystin cation channel PKD1/PKD2" evidence="7">
    <location>
        <begin position="677"/>
        <end position="897"/>
    </location>
</feature>
<feature type="transmembrane region" description="Helical" evidence="6">
    <location>
        <begin position="772"/>
        <end position="792"/>
    </location>
</feature>
<gene>
    <name evidence="9" type="ORF">DPMN_058161</name>
</gene>
<comment type="caution">
    <text evidence="9">The sequence shown here is derived from an EMBL/GenBank/DDBJ whole genome shotgun (WGS) entry which is preliminary data.</text>
</comment>
<reference evidence="9" key="1">
    <citation type="journal article" date="2019" name="bioRxiv">
        <title>The Genome of the Zebra Mussel, Dreissena polymorpha: A Resource for Invasive Species Research.</title>
        <authorList>
            <person name="McCartney M.A."/>
            <person name="Auch B."/>
            <person name="Kono T."/>
            <person name="Mallez S."/>
            <person name="Zhang Y."/>
            <person name="Obille A."/>
            <person name="Becker A."/>
            <person name="Abrahante J.E."/>
            <person name="Garbe J."/>
            <person name="Badalamenti J.P."/>
            <person name="Herman A."/>
            <person name="Mangelson H."/>
            <person name="Liachko I."/>
            <person name="Sullivan S."/>
            <person name="Sone E.D."/>
            <person name="Koren S."/>
            <person name="Silverstein K.A.T."/>
            <person name="Beckman K.B."/>
            <person name="Gohl D.M."/>
        </authorList>
    </citation>
    <scope>NUCLEOTIDE SEQUENCE</scope>
    <source>
        <strain evidence="9">Duluth1</strain>
        <tissue evidence="9">Whole animal</tissue>
    </source>
</reference>
<feature type="transmembrane region" description="Helical" evidence="6">
    <location>
        <begin position="32"/>
        <end position="53"/>
    </location>
</feature>
<feature type="transmembrane region" description="Helical" evidence="6">
    <location>
        <begin position="812"/>
        <end position="834"/>
    </location>
</feature>
<protein>
    <submittedName>
        <fullName evidence="9">Uncharacterized protein</fullName>
    </submittedName>
</protein>
<reference evidence="9" key="2">
    <citation type="submission" date="2020-11" db="EMBL/GenBank/DDBJ databases">
        <authorList>
            <person name="McCartney M.A."/>
            <person name="Auch B."/>
            <person name="Kono T."/>
            <person name="Mallez S."/>
            <person name="Becker A."/>
            <person name="Gohl D.M."/>
            <person name="Silverstein K.A.T."/>
            <person name="Koren S."/>
            <person name="Bechman K.B."/>
            <person name="Herman A."/>
            <person name="Abrahante J.E."/>
            <person name="Garbe J."/>
        </authorList>
    </citation>
    <scope>NUCLEOTIDE SEQUENCE</scope>
    <source>
        <strain evidence="9">Duluth1</strain>
        <tissue evidence="9">Whole animal</tissue>
    </source>
</reference>
<name>A0A9D4C178_DREPO</name>
<sequence>MIKSSKDLRDGNLWFSIFSKPPQSQFTRVQRLTCTLSLLLTTMLTNLMFYGIPNDDPADQVVAGAFKFSLSQIVIGIQSSLIMFPINLISIQLFMKVKPKPRKSSRKPSIASEDIKTIIDSCGVNIKRIFNHLSIQNPAGLLTFIKEMQNYSNIRLFHDMFREVKGFECGLDPNLIVTEFVNTVDMFDWELAGKSIGMNVQVDDSGSFSLSAPSAGHTEVADSLQPFGSLPPSFLNKDHKVCHRQDRVHRNKKRTPTVSFAPELMMPMDDMTSGVHSGTVIHAPVSIRKDTSRILPWWFIYIAWFVAISTCLISSYFTMLYGLKFGYARSVEWLVSFFTGLVQSIFFQQPIKVLFMAVLLTLIFKKPAEFDDVEEPRELDDDEEYLKAVTEDPDVHHNLRPPLPAHLLKAIRERLGLEWIIDVAIRNIIIHFVYLSIVILAITGHKNVSTCYETSLSVRKMFDDNNLGFQQEDVSTREDVYSYLHKTVVPLMSKMSDTAERELSMASEFFLVGGYRLRQARISKGECGPIFIEGLPRGCQPSYSMFIEDRNRYNMSWENLIDPVNNATSSNLTASIGPWSFQSAWSLKTLPFAGVIDTYSGGGFVLEVGAREDPTDKITGLAKNGWIDDYTRAVFLEFTLYNANVDIFTVAIYLFEFTNRGSIHTSNHEFSTRLYYYSSSYEVFTTACEVIFVIFNILFVYFEIKKYKTLGKSHYFSDFWTVVQLGQIALAFSLLGVFVHRTLTVASVMAGFEAPNKTYFINFYGALFWDYVLTYVMAALVTVVIMQTVKFLSFNRKILIVAETLHFMKGTLLAYALIFGIVTVGFASMAYMLFNSFSSSYSSFNSAWNTNMLLLLGDSGIYELLYEASPILGPAFIVTFAMILQYGIITFVQAIINMGRNVTNARRNRMKNRLEIINYVSGKLKTILDIK</sequence>
<keyword evidence="5 6" id="KW-0472">Membrane</keyword>
<dbReference type="InterPro" id="IPR046791">
    <property type="entry name" value="Polycystin_dom"/>
</dbReference>
<dbReference type="PANTHER" id="PTHR10877:SF197">
    <property type="entry name" value="POLYCYSTIC KIDNEY DISEASE PROTEIN 1-LIKE 2"/>
    <property type="match status" value="1"/>
</dbReference>
<dbReference type="PRINTS" id="PR00500">
    <property type="entry name" value="POLYCYSTIN1"/>
</dbReference>
<keyword evidence="3 6" id="KW-0812">Transmembrane</keyword>
<dbReference type="AlphaFoldDB" id="A0A9D4C178"/>
<evidence type="ECO:0000256" key="3">
    <source>
        <dbReference type="ARBA" id="ARBA00022692"/>
    </source>
</evidence>
<dbReference type="InterPro" id="IPR000434">
    <property type="entry name" value="PC1"/>
</dbReference>
<evidence type="ECO:0000256" key="6">
    <source>
        <dbReference type="SAM" id="Phobius"/>
    </source>
</evidence>
<feature type="transmembrane region" description="Helical" evidence="6">
    <location>
        <begin position="683"/>
        <end position="704"/>
    </location>
</feature>